<sequence length="81" mass="9489">MELLEQLESRVTELLDKLDRLEAENVRLRAESSAVVAEKAVLEEENRKLRDALTQEEHLRVEALKRIDALLRRIQEHDSVE</sequence>
<dbReference type="Gene3D" id="1.20.5.340">
    <property type="match status" value="1"/>
</dbReference>
<evidence type="ECO:0000313" key="4">
    <source>
        <dbReference type="Proteomes" id="UP000477488"/>
    </source>
</evidence>
<keyword evidence="1 2" id="KW-0175">Coiled coil</keyword>
<comment type="caution">
    <text evidence="3">The sequence shown here is derived from an EMBL/GenBank/DDBJ whole genome shotgun (WGS) entry which is preliminary data.</text>
</comment>
<organism evidence="3 4">
    <name type="scientific">Desulfovibrio porci</name>
    <dbReference type="NCBI Taxonomy" id="2605782"/>
    <lineage>
        <taxon>Bacteria</taxon>
        <taxon>Pseudomonadati</taxon>
        <taxon>Thermodesulfobacteriota</taxon>
        <taxon>Desulfovibrionia</taxon>
        <taxon>Desulfovibrionales</taxon>
        <taxon>Desulfovibrionaceae</taxon>
        <taxon>Desulfovibrio</taxon>
    </lineage>
</organism>
<dbReference type="GO" id="GO:0043093">
    <property type="term" value="P:FtsZ-dependent cytokinesis"/>
    <property type="evidence" value="ECO:0007669"/>
    <property type="project" value="InterPro"/>
</dbReference>
<proteinExistence type="predicted"/>
<evidence type="ECO:0000256" key="2">
    <source>
        <dbReference type="SAM" id="Coils"/>
    </source>
</evidence>
<keyword evidence="3" id="KW-0132">Cell division</keyword>
<reference evidence="3 4" key="1">
    <citation type="submission" date="2019-09" db="EMBL/GenBank/DDBJ databases">
        <title>In-depth cultivation of the pig gut microbiome towards novel bacterial diversity and tailored functional studies.</title>
        <authorList>
            <person name="Wylensek D."/>
            <person name="Hitch T.C.A."/>
            <person name="Clavel T."/>
        </authorList>
    </citation>
    <scope>NUCLEOTIDE SEQUENCE [LARGE SCALE GENOMIC DNA]</scope>
    <source>
        <strain evidence="3 4">PG-178-WT-4</strain>
    </source>
</reference>
<protein>
    <submittedName>
        <fullName evidence="3">Cell division protein ZapB</fullName>
    </submittedName>
</protein>
<feature type="coiled-coil region" evidence="2">
    <location>
        <begin position="4"/>
        <end position="62"/>
    </location>
</feature>
<dbReference type="EMBL" id="VUMH01000022">
    <property type="protein sequence ID" value="MSS29091.1"/>
    <property type="molecule type" value="Genomic_DNA"/>
</dbReference>
<dbReference type="Proteomes" id="UP000477488">
    <property type="component" value="Unassembled WGS sequence"/>
</dbReference>
<accession>A0A6L5XQD9</accession>
<dbReference type="GO" id="GO:0005737">
    <property type="term" value="C:cytoplasm"/>
    <property type="evidence" value="ECO:0007669"/>
    <property type="project" value="InterPro"/>
</dbReference>
<evidence type="ECO:0000256" key="1">
    <source>
        <dbReference type="ARBA" id="ARBA00023054"/>
    </source>
</evidence>
<dbReference type="GO" id="GO:0090529">
    <property type="term" value="P:cell septum assembly"/>
    <property type="evidence" value="ECO:0007669"/>
    <property type="project" value="InterPro"/>
</dbReference>
<keyword evidence="4" id="KW-1185">Reference proteome</keyword>
<dbReference type="RefSeq" id="WP_154513155.1">
    <property type="nucleotide sequence ID" value="NZ_VUMH01000022.1"/>
</dbReference>
<dbReference type="AlphaFoldDB" id="A0A6L5XQD9"/>
<gene>
    <name evidence="3" type="primary">zapB</name>
    <name evidence="3" type="ORF">FYJ44_13905</name>
</gene>
<keyword evidence="3" id="KW-0131">Cell cycle</keyword>
<name>A0A6L5XQD9_9BACT</name>
<evidence type="ECO:0000313" key="3">
    <source>
        <dbReference type="EMBL" id="MSS29091.1"/>
    </source>
</evidence>
<dbReference type="Pfam" id="PF06005">
    <property type="entry name" value="ZapB"/>
    <property type="match status" value="1"/>
</dbReference>
<dbReference type="InterPro" id="IPR009252">
    <property type="entry name" value="Cell_div_ZapB"/>
</dbReference>